<protein>
    <submittedName>
        <fullName evidence="4">DUF4179 domain-containing protein</fullName>
    </submittedName>
</protein>
<evidence type="ECO:0000256" key="1">
    <source>
        <dbReference type="SAM" id="MobiDB-lite"/>
    </source>
</evidence>
<feature type="region of interest" description="Disordered" evidence="1">
    <location>
        <begin position="58"/>
        <end position="78"/>
    </location>
</feature>
<dbReference type="Gene3D" id="2.60.40.1630">
    <property type="entry name" value="bacillus anthracis domain"/>
    <property type="match status" value="1"/>
</dbReference>
<dbReference type="RefSeq" id="WP_029516554.1">
    <property type="nucleotide sequence ID" value="NZ_ALJV01000102.1"/>
</dbReference>
<dbReference type="Proteomes" id="UP000650605">
    <property type="component" value="Unassembled WGS sequence"/>
</dbReference>
<keyword evidence="2" id="KW-0472">Membrane</keyword>
<feature type="domain" description="DUF4179" evidence="3">
    <location>
        <begin position="119"/>
        <end position="204"/>
    </location>
</feature>
<comment type="caution">
    <text evidence="4">The sequence shown here is derived from an EMBL/GenBank/DDBJ whole genome shotgun (WGS) entry which is preliminary data.</text>
</comment>
<dbReference type="Pfam" id="PF13786">
    <property type="entry name" value="DUF4179"/>
    <property type="match status" value="1"/>
</dbReference>
<name>A0A8I1J1C2_PAEPO</name>
<gene>
    <name evidence="4" type="ORF">JDW19_00945</name>
</gene>
<proteinExistence type="predicted"/>
<sequence length="565" mass="63507">MRVWDRTTTKKANLETEDGKSTIEDRNWEILLFHERLSNEFTDQVMLALEGIEIEPADRADASDHDVSRYSPSEQPAETEAQILTGPTEYRNRQQNAAAYDDTSIVAQVKHYRAARRTSQFKVWSLVVAVVVFVVSTLLYTQPTLADMVRSLFAKDSYVDNGMKKVREAGLVQISGASAKDQGYTLKVNELIADSTRMIIGIEVFDVEGNAVTGDFSIQDVDFSLFDNQRGDVGAVPFEVSTGGNENISRIEFDFMRPVLTDKLQLSAHIRELRLYADKLNVEAPIKTVKGDWRLDVEADLTKAKAQTLLTPIDKTYETPSGLRIHMQGATRTPSGGSLEYTTELTPEAADRALNGQSGFHELKYHLEDAHGKWLGDNRDPEFGRRSGLDRWSGKTHWFYQFNDFAYDKQQIRFVLDGYIIRERSEASVVLDPAQTSAVHPVKFEDSGDAYLFKGLKLRSNSSNSGKMYATIPIGGIFSSPNFTQDIWVAVDENNKEYSMFFGGGYTTDRSGVIELQEDAGYFVDGLNQMPKQLTLKRKVVNHLYKDADWSFVIPQTGTNGVILK</sequence>
<evidence type="ECO:0000313" key="5">
    <source>
        <dbReference type="Proteomes" id="UP000650605"/>
    </source>
</evidence>
<dbReference type="EMBL" id="JAEHFQ010000001">
    <property type="protein sequence ID" value="MBM0631701.1"/>
    <property type="molecule type" value="Genomic_DNA"/>
</dbReference>
<evidence type="ECO:0000256" key="2">
    <source>
        <dbReference type="SAM" id="Phobius"/>
    </source>
</evidence>
<keyword evidence="2" id="KW-0812">Transmembrane</keyword>
<organism evidence="4 5">
    <name type="scientific">Paenibacillus polymyxa</name>
    <name type="common">Bacillus polymyxa</name>
    <dbReference type="NCBI Taxonomy" id="1406"/>
    <lineage>
        <taxon>Bacteria</taxon>
        <taxon>Bacillati</taxon>
        <taxon>Bacillota</taxon>
        <taxon>Bacilli</taxon>
        <taxon>Bacillales</taxon>
        <taxon>Paenibacillaceae</taxon>
        <taxon>Paenibacillus</taxon>
    </lineage>
</organism>
<dbReference type="AlphaFoldDB" id="A0A8I1J1C2"/>
<evidence type="ECO:0000313" key="4">
    <source>
        <dbReference type="EMBL" id="MBM0631701.1"/>
    </source>
</evidence>
<feature type="compositionally biased region" description="Basic and acidic residues" evidence="1">
    <location>
        <begin position="58"/>
        <end position="68"/>
    </location>
</feature>
<reference evidence="4" key="1">
    <citation type="submission" date="2020-12" db="EMBL/GenBank/DDBJ databases">
        <title>Paenibacillus polymyxa LMG 27872: a double-edged sword.</title>
        <authorList>
            <person name="Langendries S."/>
            <person name="Garcia Mendez S."/>
            <person name="Beirinckx S."/>
            <person name="Viaene T."/>
            <person name="Baeyen S."/>
            <person name="Goeminne G."/>
            <person name="Willems A."/>
            <person name="Debode J."/>
            <person name="Goormachtig S."/>
        </authorList>
    </citation>
    <scope>NUCLEOTIDE SEQUENCE</scope>
    <source>
        <strain evidence="4">LMG 27872</strain>
    </source>
</reference>
<keyword evidence="2" id="KW-1133">Transmembrane helix</keyword>
<accession>A0A8I1J1C2</accession>
<feature type="transmembrane region" description="Helical" evidence="2">
    <location>
        <begin position="123"/>
        <end position="141"/>
    </location>
</feature>
<dbReference type="InterPro" id="IPR025436">
    <property type="entry name" value="DUF4179"/>
</dbReference>
<evidence type="ECO:0000259" key="3">
    <source>
        <dbReference type="Pfam" id="PF13786"/>
    </source>
</evidence>